<dbReference type="STRING" id="1447782.SAMN05444417_0891"/>
<protein>
    <submittedName>
        <fullName evidence="1">Uncharacterized protein</fullName>
    </submittedName>
</protein>
<evidence type="ECO:0000313" key="2">
    <source>
        <dbReference type="Proteomes" id="UP000184292"/>
    </source>
</evidence>
<name>A0A1M6BXN8_9RHOB</name>
<keyword evidence="2" id="KW-1185">Reference proteome</keyword>
<dbReference type="RefSeq" id="WP_170865609.1">
    <property type="nucleotide sequence ID" value="NZ_FQYO01000002.1"/>
</dbReference>
<reference evidence="1 2" key="1">
    <citation type="submission" date="2016-11" db="EMBL/GenBank/DDBJ databases">
        <authorList>
            <person name="Jaros S."/>
            <person name="Januszkiewicz K."/>
            <person name="Wedrychowicz H."/>
        </authorList>
    </citation>
    <scope>NUCLEOTIDE SEQUENCE [LARGE SCALE GENOMIC DNA]</scope>
    <source>
        <strain evidence="1 2">DSM 100565</strain>
    </source>
</reference>
<sequence>MTTKPRWLAAIAANAAASKTRMPWERGLRRAAAIRRRRTTVPTGPRRAAG</sequence>
<dbReference type="EMBL" id="FQYO01000002">
    <property type="protein sequence ID" value="SHI53248.1"/>
    <property type="molecule type" value="Genomic_DNA"/>
</dbReference>
<dbReference type="Proteomes" id="UP000184292">
    <property type="component" value="Unassembled WGS sequence"/>
</dbReference>
<organism evidence="1 2">
    <name type="scientific">Wenxinia saemankumensis</name>
    <dbReference type="NCBI Taxonomy" id="1447782"/>
    <lineage>
        <taxon>Bacteria</taxon>
        <taxon>Pseudomonadati</taxon>
        <taxon>Pseudomonadota</taxon>
        <taxon>Alphaproteobacteria</taxon>
        <taxon>Rhodobacterales</taxon>
        <taxon>Roseobacteraceae</taxon>
        <taxon>Wenxinia</taxon>
    </lineage>
</organism>
<accession>A0A1M6BXN8</accession>
<proteinExistence type="predicted"/>
<gene>
    <name evidence="1" type="ORF">SAMN05444417_0891</name>
</gene>
<evidence type="ECO:0000313" key="1">
    <source>
        <dbReference type="EMBL" id="SHI53248.1"/>
    </source>
</evidence>
<dbReference type="AlphaFoldDB" id="A0A1M6BXN8"/>